<organism evidence="1 2">
    <name type="scientific">Paenibacillus filicis</name>
    <dbReference type="NCBI Taxonomy" id="669464"/>
    <lineage>
        <taxon>Bacteria</taxon>
        <taxon>Bacillati</taxon>
        <taxon>Bacillota</taxon>
        <taxon>Bacilli</taxon>
        <taxon>Bacillales</taxon>
        <taxon>Paenibacillaceae</taxon>
        <taxon>Paenibacillus</taxon>
    </lineage>
</organism>
<dbReference type="RefSeq" id="WP_341420301.1">
    <property type="nucleotide sequence ID" value="NZ_JBBPCC010000050.1"/>
</dbReference>
<name>A0ABU9DZF6_9BACL</name>
<proteinExistence type="predicted"/>
<reference evidence="1 2" key="1">
    <citation type="submission" date="2024-04" db="EMBL/GenBank/DDBJ databases">
        <title>draft genome sequnece of Paenibacillus filicis.</title>
        <authorList>
            <person name="Kim D.-U."/>
        </authorList>
    </citation>
    <scope>NUCLEOTIDE SEQUENCE [LARGE SCALE GENOMIC DNA]</scope>
    <source>
        <strain evidence="1 2">KACC14197</strain>
    </source>
</reference>
<protein>
    <submittedName>
        <fullName evidence="1">Uncharacterized protein</fullName>
    </submittedName>
</protein>
<evidence type="ECO:0000313" key="1">
    <source>
        <dbReference type="EMBL" id="MEK8133168.1"/>
    </source>
</evidence>
<accession>A0ABU9DZF6</accession>
<dbReference type="Proteomes" id="UP001469365">
    <property type="component" value="Unassembled WGS sequence"/>
</dbReference>
<dbReference type="EMBL" id="JBBPCC010000050">
    <property type="protein sequence ID" value="MEK8133168.1"/>
    <property type="molecule type" value="Genomic_DNA"/>
</dbReference>
<evidence type="ECO:0000313" key="2">
    <source>
        <dbReference type="Proteomes" id="UP001469365"/>
    </source>
</evidence>
<keyword evidence="2" id="KW-1185">Reference proteome</keyword>
<gene>
    <name evidence="1" type="ORF">WMW72_35425</name>
</gene>
<comment type="caution">
    <text evidence="1">The sequence shown here is derived from an EMBL/GenBank/DDBJ whole genome shotgun (WGS) entry which is preliminary data.</text>
</comment>
<sequence length="75" mass="8746">MANLTGMAYKFQVLKNDDIEKLTHHEKVALGHIVERIIENRRAEGKVDNYYLVINTDEPYADEVVEILKRHGHWG</sequence>